<evidence type="ECO:0000313" key="3">
    <source>
        <dbReference type="Proteomes" id="UP000590511"/>
    </source>
</evidence>
<dbReference type="AlphaFoldDB" id="A0A7W7HI93"/>
<organism evidence="2 3">
    <name type="scientific">Actinoplanes lobatus</name>
    <dbReference type="NCBI Taxonomy" id="113568"/>
    <lineage>
        <taxon>Bacteria</taxon>
        <taxon>Bacillati</taxon>
        <taxon>Actinomycetota</taxon>
        <taxon>Actinomycetes</taxon>
        <taxon>Micromonosporales</taxon>
        <taxon>Micromonosporaceae</taxon>
        <taxon>Actinoplanes</taxon>
    </lineage>
</organism>
<evidence type="ECO:0000256" key="1">
    <source>
        <dbReference type="SAM" id="MobiDB-lite"/>
    </source>
</evidence>
<dbReference type="EMBL" id="JACHNC010000001">
    <property type="protein sequence ID" value="MBB4750637.1"/>
    <property type="molecule type" value="Genomic_DNA"/>
</dbReference>
<accession>A0A7W7HI93</accession>
<comment type="caution">
    <text evidence="2">The sequence shown here is derived from an EMBL/GenBank/DDBJ whole genome shotgun (WGS) entry which is preliminary data.</text>
</comment>
<gene>
    <name evidence="2" type="ORF">BJ964_004798</name>
</gene>
<reference evidence="2 3" key="1">
    <citation type="submission" date="2020-08" db="EMBL/GenBank/DDBJ databases">
        <title>Sequencing the genomes of 1000 actinobacteria strains.</title>
        <authorList>
            <person name="Klenk H.-P."/>
        </authorList>
    </citation>
    <scope>NUCLEOTIDE SEQUENCE [LARGE SCALE GENOMIC DNA]</scope>
    <source>
        <strain evidence="2 3">DSM 43150</strain>
    </source>
</reference>
<sequence>MRPVPESRCCVRRCEHPLRVSVCCVRPGRSGRRPDRSAYRWSACSSPTGSPGSPPNVRSLRPCPAHRCWPVSSWSRCPRRQSGRRCRAPGVGPAWAGCGWRRTGVPPRGCRRRRS</sequence>
<proteinExistence type="predicted"/>
<feature type="region of interest" description="Disordered" evidence="1">
    <location>
        <begin position="28"/>
        <end position="57"/>
    </location>
</feature>
<name>A0A7W7HI93_9ACTN</name>
<evidence type="ECO:0000313" key="2">
    <source>
        <dbReference type="EMBL" id="MBB4750637.1"/>
    </source>
</evidence>
<dbReference type="Proteomes" id="UP000590511">
    <property type="component" value="Unassembled WGS sequence"/>
</dbReference>
<protein>
    <submittedName>
        <fullName evidence="2">Uncharacterized protein</fullName>
    </submittedName>
</protein>